<accession>A0AAP3E702</accession>
<feature type="region of interest" description="Disordered" evidence="1">
    <location>
        <begin position="21"/>
        <end position="74"/>
    </location>
</feature>
<dbReference type="RefSeq" id="WP_342809646.1">
    <property type="nucleotide sequence ID" value="NZ_JAOPJZ010000015.1"/>
</dbReference>
<dbReference type="AlphaFoldDB" id="A0AAP3E702"/>
<evidence type="ECO:0000313" key="2">
    <source>
        <dbReference type="EMBL" id="MCU4753328.1"/>
    </source>
</evidence>
<name>A0AAP3E702_9EURY</name>
<dbReference type="PROSITE" id="PS51257">
    <property type="entry name" value="PROKAR_LIPOPROTEIN"/>
    <property type="match status" value="1"/>
</dbReference>
<protein>
    <submittedName>
        <fullName evidence="2">Uncharacterized protein</fullName>
    </submittedName>
</protein>
<evidence type="ECO:0000256" key="1">
    <source>
        <dbReference type="SAM" id="MobiDB-lite"/>
    </source>
</evidence>
<comment type="caution">
    <text evidence="2">The sequence shown here is derived from an EMBL/GenBank/DDBJ whole genome shotgun (WGS) entry which is preliminary data.</text>
</comment>
<feature type="compositionally biased region" description="Basic and acidic residues" evidence="1">
    <location>
        <begin position="43"/>
        <end position="56"/>
    </location>
</feature>
<dbReference type="Proteomes" id="UP001321047">
    <property type="component" value="Unassembled WGS sequence"/>
</dbReference>
<organism evidence="2 3">
    <name type="scientific">Natronosalvus hydrolyticus</name>
    <dbReference type="NCBI Taxonomy" id="2979988"/>
    <lineage>
        <taxon>Archaea</taxon>
        <taxon>Methanobacteriati</taxon>
        <taxon>Methanobacteriota</taxon>
        <taxon>Stenosarchaea group</taxon>
        <taxon>Halobacteria</taxon>
        <taxon>Halobacteriales</taxon>
        <taxon>Natrialbaceae</taxon>
        <taxon>Natronosalvus</taxon>
    </lineage>
</organism>
<dbReference type="EMBL" id="JAOPJZ010000015">
    <property type="protein sequence ID" value="MCU4753328.1"/>
    <property type="molecule type" value="Genomic_DNA"/>
</dbReference>
<sequence>MKRRGVLAGFGSASVLGLTGCLGDLEDDATGESSNQTDADSGSDGRSDGDGERPEIVDVSYETGIETNKRVSDDPAVSFEETAVHATGRYSTGSACYDDQFHTPRYDTEKDQLQISLTRERNDREECEDLEETTSYRVVVEFDGRLPGSVRVNEDMGGLTEVDRP</sequence>
<proteinExistence type="predicted"/>
<keyword evidence="3" id="KW-1185">Reference proteome</keyword>
<evidence type="ECO:0000313" key="3">
    <source>
        <dbReference type="Proteomes" id="UP001321047"/>
    </source>
</evidence>
<gene>
    <name evidence="2" type="ORF">OB919_15300</name>
</gene>
<reference evidence="2 3" key="1">
    <citation type="submission" date="2022-09" db="EMBL/GenBank/DDBJ databases">
        <title>Enrichment on poylsaccharides allowed isolation of novel metabolic and taxonomic groups of Haloarchaea.</title>
        <authorList>
            <person name="Sorokin D.Y."/>
            <person name="Elcheninov A.G."/>
            <person name="Khizhniak T.V."/>
            <person name="Kolganova T.V."/>
            <person name="Kublanov I.V."/>
        </authorList>
    </citation>
    <scope>NUCLEOTIDE SEQUENCE [LARGE SCALE GENOMIC DNA]</scope>
    <source>
        <strain evidence="2 3">AArc-curdl1</strain>
    </source>
</reference>